<dbReference type="FunFam" id="3.40.50.300:FF:001025">
    <property type="entry name" value="ATPase family, AAA domain-containing 2B"/>
    <property type="match status" value="1"/>
</dbReference>
<name>A0AAD9DCT9_9STRA</name>
<dbReference type="InterPro" id="IPR003960">
    <property type="entry name" value="ATPase_AAA_CS"/>
</dbReference>
<organism evidence="6 7">
    <name type="scientific">Skeletonema marinoi</name>
    <dbReference type="NCBI Taxonomy" id="267567"/>
    <lineage>
        <taxon>Eukaryota</taxon>
        <taxon>Sar</taxon>
        <taxon>Stramenopiles</taxon>
        <taxon>Ochrophyta</taxon>
        <taxon>Bacillariophyta</taxon>
        <taxon>Coscinodiscophyceae</taxon>
        <taxon>Thalassiosirophycidae</taxon>
        <taxon>Thalassiosirales</taxon>
        <taxon>Skeletonemataceae</taxon>
        <taxon>Skeletonema</taxon>
        <taxon>Skeletonema marinoi-dohrnii complex</taxon>
    </lineage>
</organism>
<dbReference type="CDD" id="cd19481">
    <property type="entry name" value="RecA-like_protease"/>
    <property type="match status" value="1"/>
</dbReference>
<keyword evidence="3" id="KW-0175">Coiled coil</keyword>
<dbReference type="EMBL" id="JATAAI010000014">
    <property type="protein sequence ID" value="KAK1741028.1"/>
    <property type="molecule type" value="Genomic_DNA"/>
</dbReference>
<dbReference type="InterPro" id="IPR027417">
    <property type="entry name" value="P-loop_NTPase"/>
</dbReference>
<feature type="compositionally biased region" description="Basic and acidic residues" evidence="4">
    <location>
        <begin position="408"/>
        <end position="421"/>
    </location>
</feature>
<feature type="region of interest" description="Disordered" evidence="4">
    <location>
        <begin position="408"/>
        <end position="431"/>
    </location>
</feature>
<keyword evidence="1" id="KW-0547">Nucleotide-binding</keyword>
<evidence type="ECO:0000259" key="5">
    <source>
        <dbReference type="SMART" id="SM00382"/>
    </source>
</evidence>
<keyword evidence="6" id="KW-0378">Hydrolase</keyword>
<dbReference type="Gene3D" id="3.40.50.300">
    <property type="entry name" value="P-loop containing nucleotide triphosphate hydrolases"/>
    <property type="match status" value="2"/>
</dbReference>
<sequence length="1032" mass="111465">MHAPCHALDQSSKLPSSSLAALLSSTVEDTMTDDRLSLGREHRRLRRRPCSSSAKHQMQTSTQHYAIIFNKDPSEAAQDEITGELVKLKRIMIPSDDYSHPEKASSSNNILYLCIYEELSTQIICNGVTNRDAKQSYLNSYVDQSCTILGSESSTSIHDIQSDCIDSIASAISSWHANSYSTEKRDVSRADVESVCNILWPSIQLDPAIVHYCSCNEEECAADQFISSLRLDLDANARYGYDAIHKQSDSSTGTPLRLIITGEPTSNSAYDIINSTQMSLKTLSRSISTMPLISLILQPGGDASECASILDDHLLRACVKRLLTGRVLLHSGNVDGGHATITSSLSVKVPAKPPSSSSDDLVTLQFCVVDIQSRIKSNDGDQTMYVILPSTRIIFQAKAPSNVIQEASHTKAKEIEPEKTTCRSKPPQTITTPHQHLVESLRILVQSSGQQHRPLIPRVFLFSGPPGVGKTYAVKKAISIANSWVENSSNNDNTVVRLVSIRGSELLAMSGGSHATTARALEGHFEEAAKLCQSRNRDNQEADAAKAVVVFLDECDALVSSHVVAAMLALLLDKMEGVVQSDTKTGNWGQIIVVGATNRVDVIPAFLRRPGRMEKEVVFSPPNADERFSLLDSLLVNHDIPRTELQNVAEECVGYVAADLSALVRKAAMLGIERKVNENALLCDAGLSDRSMVTTSDLITAMIDTPASCLRDASLSAPPKTTWDDIAGDAGGAKTALRIAIEWPRTRKKAYSALGLSPPRGVLLHGPPGCAKTTLARAAAGSAGVSFLSLAPADVYSSSFVGDAEAVVRRAFDLARSAAPCVLFFDEIDAIIGGEVDSGGSHGMDRGGSAEARVLSTFLNEMDGVDGTVDDGVLVLAATNRPGTLDAALLRPGRFDKVIYVPSPDKAARAAILGMECNKWYDSLTSFTKEKFPRHTIDIGTIEQYFNIDALACDDMSASMTGAEIKHACAETAVNVMRESLMDSDSLDNNPALAQTLLNSLKNGLERAIRDTKPLLASSLDEYIRFNQEHQT</sequence>
<feature type="domain" description="AAA+ ATPase" evidence="5">
    <location>
        <begin position="758"/>
        <end position="905"/>
    </location>
</feature>
<evidence type="ECO:0000313" key="7">
    <source>
        <dbReference type="Proteomes" id="UP001224775"/>
    </source>
</evidence>
<keyword evidence="7" id="KW-1185">Reference proteome</keyword>
<dbReference type="Pfam" id="PF00004">
    <property type="entry name" value="AAA"/>
    <property type="match status" value="2"/>
</dbReference>
<dbReference type="Gene3D" id="1.10.8.60">
    <property type="match status" value="2"/>
</dbReference>
<gene>
    <name evidence="6" type="ORF">QTG54_008280</name>
</gene>
<dbReference type="InterPro" id="IPR003593">
    <property type="entry name" value="AAA+_ATPase"/>
</dbReference>
<dbReference type="AlphaFoldDB" id="A0AAD9DCT9"/>
<dbReference type="InterPro" id="IPR050168">
    <property type="entry name" value="AAA_ATPase_domain"/>
</dbReference>
<dbReference type="EC" id="3.6.4.6" evidence="6"/>
<evidence type="ECO:0000256" key="3">
    <source>
        <dbReference type="ARBA" id="ARBA00023054"/>
    </source>
</evidence>
<dbReference type="SUPFAM" id="SSF52540">
    <property type="entry name" value="P-loop containing nucleoside triphosphate hydrolases"/>
    <property type="match status" value="2"/>
</dbReference>
<dbReference type="SMART" id="SM00382">
    <property type="entry name" value="AAA"/>
    <property type="match status" value="2"/>
</dbReference>
<dbReference type="InterPro" id="IPR003959">
    <property type="entry name" value="ATPase_AAA_core"/>
</dbReference>
<reference evidence="6" key="1">
    <citation type="submission" date="2023-06" db="EMBL/GenBank/DDBJ databases">
        <title>Survivors Of The Sea: Transcriptome response of Skeletonema marinoi to long-term dormancy.</title>
        <authorList>
            <person name="Pinder M.I.M."/>
            <person name="Kourtchenko O."/>
            <person name="Robertson E.K."/>
            <person name="Larsson T."/>
            <person name="Maumus F."/>
            <person name="Osuna-Cruz C.M."/>
            <person name="Vancaester E."/>
            <person name="Stenow R."/>
            <person name="Vandepoele K."/>
            <person name="Ploug H."/>
            <person name="Bruchert V."/>
            <person name="Godhe A."/>
            <person name="Topel M."/>
        </authorList>
    </citation>
    <scope>NUCLEOTIDE SEQUENCE</scope>
    <source>
        <strain evidence="6">R05AC</strain>
    </source>
</reference>
<accession>A0AAD9DCT9</accession>
<dbReference type="InterPro" id="IPR041569">
    <property type="entry name" value="AAA_lid_3"/>
</dbReference>
<dbReference type="Proteomes" id="UP001224775">
    <property type="component" value="Unassembled WGS sequence"/>
</dbReference>
<dbReference type="Pfam" id="PF17862">
    <property type="entry name" value="AAA_lid_3"/>
    <property type="match status" value="1"/>
</dbReference>
<proteinExistence type="predicted"/>
<evidence type="ECO:0000256" key="4">
    <source>
        <dbReference type="SAM" id="MobiDB-lite"/>
    </source>
</evidence>
<keyword evidence="2" id="KW-0067">ATP-binding</keyword>
<dbReference type="PROSITE" id="PS00674">
    <property type="entry name" value="AAA"/>
    <property type="match status" value="1"/>
</dbReference>
<dbReference type="PANTHER" id="PTHR23077:SF117">
    <property type="entry name" value="AAA+ ATPASE DOMAIN-CONTAINING PROTEIN"/>
    <property type="match status" value="1"/>
</dbReference>
<evidence type="ECO:0000256" key="2">
    <source>
        <dbReference type="ARBA" id="ARBA00022840"/>
    </source>
</evidence>
<evidence type="ECO:0000313" key="6">
    <source>
        <dbReference type="EMBL" id="KAK1741028.1"/>
    </source>
</evidence>
<feature type="domain" description="AAA+ ATPase" evidence="5">
    <location>
        <begin position="456"/>
        <end position="623"/>
    </location>
</feature>
<evidence type="ECO:0000256" key="1">
    <source>
        <dbReference type="ARBA" id="ARBA00022741"/>
    </source>
</evidence>
<comment type="caution">
    <text evidence="6">The sequence shown here is derived from an EMBL/GenBank/DDBJ whole genome shotgun (WGS) entry which is preliminary data.</text>
</comment>
<dbReference type="PANTHER" id="PTHR23077">
    <property type="entry name" value="AAA-FAMILY ATPASE"/>
    <property type="match status" value="1"/>
</dbReference>
<protein>
    <submittedName>
        <fullName evidence="6">AAA ATPase, CDC48 subfamily</fullName>
        <ecNumber evidence="6">3.6.4.6</ecNumber>
    </submittedName>
</protein>
<dbReference type="GO" id="GO:0005524">
    <property type="term" value="F:ATP binding"/>
    <property type="evidence" value="ECO:0007669"/>
    <property type="project" value="UniProtKB-KW"/>
</dbReference>
<dbReference type="GO" id="GO:0016887">
    <property type="term" value="F:ATP hydrolysis activity"/>
    <property type="evidence" value="ECO:0007669"/>
    <property type="project" value="InterPro"/>
</dbReference>